<dbReference type="PROSITE" id="PS00843">
    <property type="entry name" value="DALA_DALA_LIGASE_1"/>
    <property type="match status" value="1"/>
</dbReference>
<dbReference type="SUPFAM" id="SSF56059">
    <property type="entry name" value="Glutathione synthetase ATP-binding domain-like"/>
    <property type="match status" value="1"/>
</dbReference>
<sequence length="257" mass="28653">MTIGVFFGSRSPEHDISIVTGQLIISGLKGLGYPVMPIYISKKGEWLIGDNLGTIKKFTAGDFDTEKFKKYYLDLEKSQGKLVFRKKGLTGKEIVIDLAFPAFHGANGEDGTFQGLLEMFNVPYVGCDVTSSAITMDKILTKQICEQQNIPTAKFVYFAIKEWNKSRIQLLENIREQLGYPVFVKPARLGSSIGIIKAKIDRELEEAIEVALHYGERVLIEAAVENLMDLTVSVIGQDEPIPSLIQESVFGDELFSY</sequence>
<evidence type="ECO:0000256" key="12">
    <source>
        <dbReference type="ARBA" id="ARBA00022840"/>
    </source>
</evidence>
<dbReference type="PROSITE" id="PS50975">
    <property type="entry name" value="ATP_GRASP"/>
    <property type="match status" value="1"/>
</dbReference>
<reference evidence="22 23" key="1">
    <citation type="journal article" date="2016" name="Nat. Commun.">
        <title>Thousands of microbial genomes shed light on interconnected biogeochemical processes in an aquifer system.</title>
        <authorList>
            <person name="Anantharaman K."/>
            <person name="Brown C.T."/>
            <person name="Hug L.A."/>
            <person name="Sharon I."/>
            <person name="Castelle C.J."/>
            <person name="Probst A.J."/>
            <person name="Thomas B.C."/>
            <person name="Singh A."/>
            <person name="Wilkins M.J."/>
            <person name="Karaoz U."/>
            <person name="Brodie E.L."/>
            <person name="Williams K.H."/>
            <person name="Hubbard S.S."/>
            <person name="Banfield J.F."/>
        </authorList>
    </citation>
    <scope>NUCLEOTIDE SEQUENCE [LARGE SCALE GENOMIC DNA]</scope>
</reference>
<dbReference type="SUPFAM" id="SSF52440">
    <property type="entry name" value="PreATP-grasp domain"/>
    <property type="match status" value="1"/>
</dbReference>
<comment type="subcellular location">
    <subcellularLocation>
        <location evidence="4">Cytoplasm</location>
    </subcellularLocation>
</comment>
<dbReference type="Gene3D" id="3.30.470.20">
    <property type="entry name" value="ATP-grasp fold, B domain"/>
    <property type="match status" value="1"/>
</dbReference>
<comment type="cofactor">
    <cofactor evidence="1">
        <name>Mn(2+)</name>
        <dbReference type="ChEBI" id="CHEBI:29035"/>
    </cofactor>
</comment>
<proteinExistence type="inferred from homology"/>
<evidence type="ECO:0000256" key="16">
    <source>
        <dbReference type="ARBA" id="ARBA00023211"/>
    </source>
</evidence>
<dbReference type="InterPro" id="IPR000291">
    <property type="entry name" value="D-Ala_lig_Van_CS"/>
</dbReference>
<evidence type="ECO:0000256" key="4">
    <source>
        <dbReference type="ARBA" id="ARBA00004496"/>
    </source>
</evidence>
<comment type="catalytic activity">
    <reaction evidence="18">
        <text>2 D-alanine + ATP = D-alanyl-D-alanine + ADP + phosphate + H(+)</text>
        <dbReference type="Rhea" id="RHEA:11224"/>
        <dbReference type="ChEBI" id="CHEBI:15378"/>
        <dbReference type="ChEBI" id="CHEBI:30616"/>
        <dbReference type="ChEBI" id="CHEBI:43474"/>
        <dbReference type="ChEBI" id="CHEBI:57416"/>
        <dbReference type="ChEBI" id="CHEBI:57822"/>
        <dbReference type="ChEBI" id="CHEBI:456216"/>
        <dbReference type="EC" id="6.3.2.4"/>
    </reaction>
</comment>
<evidence type="ECO:0000256" key="11">
    <source>
        <dbReference type="ARBA" id="ARBA00022741"/>
    </source>
</evidence>
<evidence type="ECO:0000256" key="10">
    <source>
        <dbReference type="ARBA" id="ARBA00022723"/>
    </source>
</evidence>
<keyword evidence="17" id="KW-0961">Cell wall biogenesis/degradation</keyword>
<dbReference type="InterPro" id="IPR011095">
    <property type="entry name" value="Dala_Dala_lig_C"/>
</dbReference>
<evidence type="ECO:0000256" key="19">
    <source>
        <dbReference type="ARBA" id="ARBA00060592"/>
    </source>
</evidence>
<evidence type="ECO:0000256" key="3">
    <source>
        <dbReference type="ARBA" id="ARBA00003921"/>
    </source>
</evidence>
<feature type="non-terminal residue" evidence="22">
    <location>
        <position position="257"/>
    </location>
</feature>
<evidence type="ECO:0000259" key="21">
    <source>
        <dbReference type="PROSITE" id="PS50975"/>
    </source>
</evidence>
<evidence type="ECO:0000256" key="18">
    <source>
        <dbReference type="ARBA" id="ARBA00047614"/>
    </source>
</evidence>
<evidence type="ECO:0000256" key="9">
    <source>
        <dbReference type="ARBA" id="ARBA00022598"/>
    </source>
</evidence>
<dbReference type="InterPro" id="IPR013815">
    <property type="entry name" value="ATP_grasp_subdomain_1"/>
</dbReference>
<evidence type="ECO:0000256" key="8">
    <source>
        <dbReference type="ARBA" id="ARBA00022490"/>
    </source>
</evidence>
<dbReference type="GO" id="GO:0009252">
    <property type="term" value="P:peptidoglycan biosynthetic process"/>
    <property type="evidence" value="ECO:0007669"/>
    <property type="project" value="UniProtKB-KW"/>
</dbReference>
<keyword evidence="12 20" id="KW-0067">ATP-binding</keyword>
<dbReference type="Gene3D" id="3.40.50.20">
    <property type="match status" value="1"/>
</dbReference>
<evidence type="ECO:0000256" key="20">
    <source>
        <dbReference type="PROSITE-ProRule" id="PRU00409"/>
    </source>
</evidence>
<name>A0A1F5P292_9BACT</name>
<keyword evidence="15" id="KW-0573">Peptidoglycan synthesis</keyword>
<evidence type="ECO:0000256" key="13">
    <source>
        <dbReference type="ARBA" id="ARBA00022842"/>
    </source>
</evidence>
<keyword evidence="10" id="KW-0479">Metal-binding</keyword>
<feature type="domain" description="ATP-grasp" evidence="21">
    <location>
        <begin position="142"/>
        <end position="235"/>
    </location>
</feature>
<comment type="cofactor">
    <cofactor evidence="2">
        <name>Mg(2+)</name>
        <dbReference type="ChEBI" id="CHEBI:18420"/>
    </cofactor>
</comment>
<protein>
    <recommendedName>
        <fullName evidence="7">D-alanine--D-alanine ligase</fullName>
        <ecNumber evidence="7">6.3.2.4</ecNumber>
    </recommendedName>
</protein>
<evidence type="ECO:0000256" key="7">
    <source>
        <dbReference type="ARBA" id="ARBA00012216"/>
    </source>
</evidence>
<evidence type="ECO:0000256" key="2">
    <source>
        <dbReference type="ARBA" id="ARBA00001946"/>
    </source>
</evidence>
<dbReference type="PANTHER" id="PTHR23132">
    <property type="entry name" value="D-ALANINE--D-ALANINE LIGASE"/>
    <property type="match status" value="1"/>
</dbReference>
<evidence type="ECO:0000256" key="1">
    <source>
        <dbReference type="ARBA" id="ARBA00001936"/>
    </source>
</evidence>
<comment type="pathway">
    <text evidence="19">Glycan biosynthesis.</text>
</comment>
<dbReference type="InterPro" id="IPR016185">
    <property type="entry name" value="PreATP-grasp_dom_sf"/>
</dbReference>
<evidence type="ECO:0000256" key="6">
    <source>
        <dbReference type="ARBA" id="ARBA00010871"/>
    </source>
</evidence>
<keyword evidence="14" id="KW-0133">Cell shape</keyword>
<dbReference type="Proteomes" id="UP000176339">
    <property type="component" value="Unassembled WGS sequence"/>
</dbReference>
<keyword evidence="13" id="KW-0460">Magnesium</keyword>
<dbReference type="GO" id="GO:0008716">
    <property type="term" value="F:D-alanine-D-alanine ligase activity"/>
    <property type="evidence" value="ECO:0007669"/>
    <property type="project" value="UniProtKB-EC"/>
</dbReference>
<dbReference type="GO" id="GO:0046872">
    <property type="term" value="F:metal ion binding"/>
    <property type="evidence" value="ECO:0007669"/>
    <property type="project" value="UniProtKB-KW"/>
</dbReference>
<evidence type="ECO:0000313" key="23">
    <source>
        <dbReference type="Proteomes" id="UP000176339"/>
    </source>
</evidence>
<keyword evidence="8" id="KW-0963">Cytoplasm</keyword>
<dbReference type="FunFam" id="3.30.1490.20:FF:000007">
    <property type="entry name" value="D-alanine--D-alanine ligase"/>
    <property type="match status" value="1"/>
</dbReference>
<comment type="pathway">
    <text evidence="5">Cell wall biogenesis; peptidoglycan biosynthesis.</text>
</comment>
<evidence type="ECO:0000256" key="14">
    <source>
        <dbReference type="ARBA" id="ARBA00022960"/>
    </source>
</evidence>
<comment type="function">
    <text evidence="3">Cell wall formation.</text>
</comment>
<evidence type="ECO:0000313" key="22">
    <source>
        <dbReference type="EMBL" id="OGE84002.1"/>
    </source>
</evidence>
<organism evidence="22 23">
    <name type="scientific">Candidatus Doudnabacteria bacterium RIFCSPHIGHO2_01_FULL_49_9</name>
    <dbReference type="NCBI Taxonomy" id="1817827"/>
    <lineage>
        <taxon>Bacteria</taxon>
        <taxon>Candidatus Doudnaibacteriota</taxon>
    </lineage>
</organism>
<dbReference type="Pfam" id="PF07478">
    <property type="entry name" value="Dala_Dala_lig_C"/>
    <property type="match status" value="1"/>
</dbReference>
<dbReference type="GO" id="GO:0005829">
    <property type="term" value="C:cytosol"/>
    <property type="evidence" value="ECO:0007669"/>
    <property type="project" value="TreeGrafter"/>
</dbReference>
<keyword evidence="9" id="KW-0436">Ligase</keyword>
<keyword evidence="11 20" id="KW-0547">Nucleotide-binding</keyword>
<dbReference type="InterPro" id="IPR011761">
    <property type="entry name" value="ATP-grasp"/>
</dbReference>
<dbReference type="GO" id="GO:0008360">
    <property type="term" value="P:regulation of cell shape"/>
    <property type="evidence" value="ECO:0007669"/>
    <property type="project" value="UniProtKB-KW"/>
</dbReference>
<dbReference type="EC" id="6.3.2.4" evidence="7"/>
<dbReference type="Pfam" id="PF01820">
    <property type="entry name" value="Dala_Dala_lig_N"/>
    <property type="match status" value="1"/>
</dbReference>
<keyword evidence="16" id="KW-0464">Manganese</keyword>
<dbReference type="GO" id="GO:0005524">
    <property type="term" value="F:ATP binding"/>
    <property type="evidence" value="ECO:0007669"/>
    <property type="project" value="UniProtKB-UniRule"/>
</dbReference>
<comment type="caution">
    <text evidence="22">The sequence shown here is derived from an EMBL/GenBank/DDBJ whole genome shotgun (WGS) entry which is preliminary data.</text>
</comment>
<comment type="similarity">
    <text evidence="6">Belongs to the D-alanine--D-alanine ligase family.</text>
</comment>
<evidence type="ECO:0000256" key="15">
    <source>
        <dbReference type="ARBA" id="ARBA00022984"/>
    </source>
</evidence>
<dbReference type="AlphaFoldDB" id="A0A1F5P292"/>
<dbReference type="EMBL" id="MFEN01000029">
    <property type="protein sequence ID" value="OGE84002.1"/>
    <property type="molecule type" value="Genomic_DNA"/>
</dbReference>
<dbReference type="Gene3D" id="3.30.1490.20">
    <property type="entry name" value="ATP-grasp fold, A domain"/>
    <property type="match status" value="1"/>
</dbReference>
<dbReference type="InterPro" id="IPR011127">
    <property type="entry name" value="Dala_Dala_lig_N"/>
</dbReference>
<dbReference type="PANTHER" id="PTHR23132:SF25">
    <property type="entry name" value="D-ALANINE--D-ALANINE LIGASE A"/>
    <property type="match status" value="1"/>
</dbReference>
<accession>A0A1F5P292</accession>
<evidence type="ECO:0000256" key="5">
    <source>
        <dbReference type="ARBA" id="ARBA00004752"/>
    </source>
</evidence>
<gene>
    <name evidence="22" type="ORF">A2846_02430</name>
</gene>
<evidence type="ECO:0000256" key="17">
    <source>
        <dbReference type="ARBA" id="ARBA00023316"/>
    </source>
</evidence>
<dbReference type="GO" id="GO:0071555">
    <property type="term" value="P:cell wall organization"/>
    <property type="evidence" value="ECO:0007669"/>
    <property type="project" value="UniProtKB-KW"/>
</dbReference>